<dbReference type="Gene3D" id="3.40.50.12780">
    <property type="entry name" value="N-terminal domain of ligase-like"/>
    <property type="match status" value="1"/>
</dbReference>
<dbReference type="CDD" id="cd05941">
    <property type="entry name" value="MCS"/>
    <property type="match status" value="1"/>
</dbReference>
<dbReference type="NCBIfam" id="NF005702">
    <property type="entry name" value="PRK07514.1"/>
    <property type="match status" value="1"/>
</dbReference>
<name>A0A381P395_9ZZZZ</name>
<feature type="non-terminal residue" evidence="4">
    <location>
        <position position="1"/>
    </location>
</feature>
<evidence type="ECO:0000256" key="1">
    <source>
        <dbReference type="ARBA" id="ARBA00006432"/>
    </source>
</evidence>
<comment type="similarity">
    <text evidence="1">Belongs to the ATP-dependent AMP-binding enzyme family.</text>
</comment>
<dbReference type="GO" id="GO:0031956">
    <property type="term" value="F:medium-chain fatty acid-CoA ligase activity"/>
    <property type="evidence" value="ECO:0007669"/>
    <property type="project" value="TreeGrafter"/>
</dbReference>
<dbReference type="InterPro" id="IPR020845">
    <property type="entry name" value="AMP-binding_CS"/>
</dbReference>
<dbReference type="PANTHER" id="PTHR43201:SF8">
    <property type="entry name" value="ACYL-COA SYNTHETASE FAMILY MEMBER 3"/>
    <property type="match status" value="1"/>
</dbReference>
<dbReference type="InterPro" id="IPR025110">
    <property type="entry name" value="AMP-bd_C"/>
</dbReference>
<accession>A0A381P395</accession>
<evidence type="ECO:0000313" key="4">
    <source>
        <dbReference type="EMBL" id="SUZ61406.1"/>
    </source>
</evidence>
<evidence type="ECO:0000259" key="3">
    <source>
        <dbReference type="Pfam" id="PF13193"/>
    </source>
</evidence>
<dbReference type="SUPFAM" id="SSF56801">
    <property type="entry name" value="Acetyl-CoA synthetase-like"/>
    <property type="match status" value="1"/>
</dbReference>
<reference evidence="4" key="1">
    <citation type="submission" date="2018-05" db="EMBL/GenBank/DDBJ databases">
        <authorList>
            <person name="Lanie J.A."/>
            <person name="Ng W.-L."/>
            <person name="Kazmierczak K.M."/>
            <person name="Andrzejewski T.M."/>
            <person name="Davidsen T.M."/>
            <person name="Wayne K.J."/>
            <person name="Tettelin H."/>
            <person name="Glass J.I."/>
            <person name="Rusch D."/>
            <person name="Podicherti R."/>
            <person name="Tsui H.-C.T."/>
            <person name="Winkler M.E."/>
        </authorList>
    </citation>
    <scope>NUCLEOTIDE SEQUENCE</scope>
</reference>
<dbReference type="AlphaFoldDB" id="A0A381P395"/>
<dbReference type="InterPro" id="IPR045851">
    <property type="entry name" value="AMP-bd_C_sf"/>
</dbReference>
<feature type="domain" description="AMP-dependent synthetase/ligase" evidence="2">
    <location>
        <begin position="26"/>
        <end position="354"/>
    </location>
</feature>
<organism evidence="4">
    <name type="scientific">marine metagenome</name>
    <dbReference type="NCBI Taxonomy" id="408172"/>
    <lineage>
        <taxon>unclassified sequences</taxon>
        <taxon>metagenomes</taxon>
        <taxon>ecological metagenomes</taxon>
    </lineage>
</organism>
<dbReference type="GO" id="GO:0006631">
    <property type="term" value="P:fatty acid metabolic process"/>
    <property type="evidence" value="ECO:0007669"/>
    <property type="project" value="TreeGrafter"/>
</dbReference>
<dbReference type="PROSITE" id="PS00455">
    <property type="entry name" value="AMP_BINDING"/>
    <property type="match status" value="1"/>
</dbReference>
<gene>
    <name evidence="4" type="ORF">METZ01_LOCUS14260</name>
</gene>
<feature type="domain" description="AMP-binding enzyme C-terminal" evidence="3">
    <location>
        <begin position="405"/>
        <end position="481"/>
    </location>
</feature>
<dbReference type="InterPro" id="IPR000873">
    <property type="entry name" value="AMP-dep_synth/lig_dom"/>
</dbReference>
<dbReference type="Pfam" id="PF13193">
    <property type="entry name" value="AMP-binding_C"/>
    <property type="match status" value="1"/>
</dbReference>
<dbReference type="Pfam" id="PF00501">
    <property type="entry name" value="AMP-binding"/>
    <property type="match status" value="1"/>
</dbReference>
<proteinExistence type="inferred from homology"/>
<dbReference type="PANTHER" id="PTHR43201">
    <property type="entry name" value="ACYL-COA SYNTHETASE"/>
    <property type="match status" value="1"/>
</dbReference>
<dbReference type="EMBL" id="UINC01000800">
    <property type="protein sequence ID" value="SUZ61406.1"/>
    <property type="molecule type" value="Genomic_DNA"/>
</dbReference>
<evidence type="ECO:0008006" key="5">
    <source>
        <dbReference type="Google" id="ProtNLM"/>
    </source>
</evidence>
<protein>
    <recommendedName>
        <fullName evidence="5">Malonyl-CoA synthase</fullName>
    </recommendedName>
</protein>
<dbReference type="InterPro" id="IPR042099">
    <property type="entry name" value="ANL_N_sf"/>
</dbReference>
<dbReference type="Gene3D" id="3.30.300.30">
    <property type="match status" value="1"/>
</dbReference>
<sequence>VNKNFYHTLNKNFLIHKNQICIEEISGRQWSYQKINDLAGRFSSFLNSLGILKGSKVMVQLEKSVFSIALYLGCLKSGIIYIPLNTAYTSNEISYFINNTKPDLLVLSPDKYTEHDILLSNLKELKSISMGNSSEDNLIKQIIDQDNNLDIVDLEEDDIASIIFTSGTTGRSKGAIISHKNLSSNAISLNKIWGFTYKDVLLHALPVYHVHGLFVAMHCAFLSGCKIFFFEKFSPSKIVDYLKFSTVMMGVPTFYSRLLSSDQFDKEVCKNMRVFISGSAPLSDKVFLEFYERTKHRILERYGMSETGMITSNPLKGERIEGTVGYSLPDVKIRENRESGIIEVKGPNVFKGYWGMEEKTKDEFTEDGFFITGDIGKIDDDGRLTLFGRSSDMIISGGYNIYPKEIELVIDEIEGIKESAVIGCPQSDLGEAVVAILVSDKGIKTIPDDRISEMLLKFLANYKCPRKYIWIEDLPRNAMGKVQKKSLRNEYKNIFGVNNE</sequence>
<evidence type="ECO:0000259" key="2">
    <source>
        <dbReference type="Pfam" id="PF00501"/>
    </source>
</evidence>